<accession>M3UY02</accession>
<keyword evidence="2" id="KW-1185">Reference proteome</keyword>
<dbReference type="STRING" id="410332.SAMN04488550_1520"/>
<proteinExistence type="predicted"/>
<dbReference type="OrthoDB" id="2061990at2"/>
<dbReference type="eggNOG" id="COG1670">
    <property type="taxonomic scope" value="Bacteria"/>
</dbReference>
<gene>
    <name evidence="1" type="ORF">GM1_020_00260</name>
</gene>
<dbReference type="Proteomes" id="UP000035009">
    <property type="component" value="Unassembled WGS sequence"/>
</dbReference>
<organism evidence="1 2">
    <name type="scientific">Gordonia malaquae NBRC 108250</name>
    <dbReference type="NCBI Taxonomy" id="1223542"/>
    <lineage>
        <taxon>Bacteria</taxon>
        <taxon>Bacillati</taxon>
        <taxon>Actinomycetota</taxon>
        <taxon>Actinomycetes</taxon>
        <taxon>Mycobacteriales</taxon>
        <taxon>Gordoniaceae</taxon>
        <taxon>Gordonia</taxon>
    </lineage>
</organism>
<reference evidence="1 2" key="1">
    <citation type="submission" date="2013-02" db="EMBL/GenBank/DDBJ databases">
        <title>Whole genome shotgun sequence of Gordonia malaquae NBRC 108250.</title>
        <authorList>
            <person name="Yoshida I."/>
            <person name="Hosoyama A."/>
            <person name="Tsuchikane K."/>
            <person name="Ando Y."/>
            <person name="Baba S."/>
            <person name="Ohji S."/>
            <person name="Hamada M."/>
            <person name="Tamura T."/>
            <person name="Yamazoe A."/>
            <person name="Yamazaki S."/>
            <person name="Fujita N."/>
        </authorList>
    </citation>
    <scope>NUCLEOTIDE SEQUENCE [LARGE SCALE GENOMIC DNA]</scope>
    <source>
        <strain evidence="1 2">NBRC 108250</strain>
    </source>
</reference>
<evidence type="ECO:0000313" key="2">
    <source>
        <dbReference type="Proteomes" id="UP000035009"/>
    </source>
</evidence>
<protein>
    <submittedName>
        <fullName evidence="1">Uncharacterized protein</fullName>
    </submittedName>
</protein>
<dbReference type="AlphaFoldDB" id="M3UY02"/>
<dbReference type="RefSeq" id="WP_008379816.1">
    <property type="nucleotide sequence ID" value="NZ_BAOP01000020.1"/>
</dbReference>
<name>M3UY02_GORML</name>
<dbReference type="EMBL" id="BAOP01000020">
    <property type="protein sequence ID" value="GAC80662.1"/>
    <property type="molecule type" value="Genomic_DNA"/>
</dbReference>
<sequence length="115" mass="12088">MEPVEVNAGAWYLRALRDDDRLSDVPALKLLSIDDAAAYIAGTDSDWADETRFVWAVCIPTTGETVALIGVRGDVLAGIHRDGHADALDAAVGPITRFAAGALGLTVDALTLQTP</sequence>
<evidence type="ECO:0000313" key="1">
    <source>
        <dbReference type="EMBL" id="GAC80662.1"/>
    </source>
</evidence>
<comment type="caution">
    <text evidence="1">The sequence shown here is derived from an EMBL/GenBank/DDBJ whole genome shotgun (WGS) entry which is preliminary data.</text>
</comment>